<dbReference type="EMBL" id="VDMD01000059">
    <property type="protein sequence ID" value="TRM56795.1"/>
    <property type="molecule type" value="Genomic_DNA"/>
</dbReference>
<dbReference type="AlphaFoldDB" id="A0A550BW94"/>
<proteinExistence type="predicted"/>
<dbReference type="Proteomes" id="UP000320762">
    <property type="component" value="Unassembled WGS sequence"/>
</dbReference>
<protein>
    <submittedName>
        <fullName evidence="1">Uncharacterized protein</fullName>
    </submittedName>
</protein>
<name>A0A550BW94_9AGAR</name>
<evidence type="ECO:0000313" key="1">
    <source>
        <dbReference type="EMBL" id="TRM56795.1"/>
    </source>
</evidence>
<reference evidence="1 2" key="1">
    <citation type="journal article" date="2019" name="New Phytol.">
        <title>Comparative genomics reveals unique wood-decay strategies and fruiting body development in the Schizophyllaceae.</title>
        <authorList>
            <person name="Almasi E."/>
            <person name="Sahu N."/>
            <person name="Krizsan K."/>
            <person name="Balint B."/>
            <person name="Kovacs G.M."/>
            <person name="Kiss B."/>
            <person name="Cseklye J."/>
            <person name="Drula E."/>
            <person name="Henrissat B."/>
            <person name="Nagy I."/>
            <person name="Chovatia M."/>
            <person name="Adam C."/>
            <person name="LaButti K."/>
            <person name="Lipzen A."/>
            <person name="Riley R."/>
            <person name="Grigoriev I.V."/>
            <person name="Nagy L.G."/>
        </authorList>
    </citation>
    <scope>NUCLEOTIDE SEQUENCE [LARGE SCALE GENOMIC DNA]</scope>
    <source>
        <strain evidence="1 2">NL-1724</strain>
    </source>
</reference>
<evidence type="ECO:0000313" key="2">
    <source>
        <dbReference type="Proteomes" id="UP000320762"/>
    </source>
</evidence>
<organism evidence="1 2">
    <name type="scientific">Schizophyllum amplum</name>
    <dbReference type="NCBI Taxonomy" id="97359"/>
    <lineage>
        <taxon>Eukaryota</taxon>
        <taxon>Fungi</taxon>
        <taxon>Dikarya</taxon>
        <taxon>Basidiomycota</taxon>
        <taxon>Agaricomycotina</taxon>
        <taxon>Agaricomycetes</taxon>
        <taxon>Agaricomycetidae</taxon>
        <taxon>Agaricales</taxon>
        <taxon>Schizophyllaceae</taxon>
        <taxon>Schizophyllum</taxon>
    </lineage>
</organism>
<keyword evidence="2" id="KW-1185">Reference proteome</keyword>
<accession>A0A550BW94</accession>
<gene>
    <name evidence="1" type="ORF">BD626DRAFT_575234</name>
</gene>
<sequence>MVYWLSQLRRMVSSSHESILECVKAGILVVLRDSMLDDEGNSRDAEWMAPAADFIRYVLTPAFVWPDVLHTLRQAIKERHISWDVERIRPLCVLNESNPAHAVCVRAVKSSTVPGLAREHIGGAGIALNVAPETKLNISSSRTRVS</sequence>
<comment type="caution">
    <text evidence="1">The sequence shown here is derived from an EMBL/GenBank/DDBJ whole genome shotgun (WGS) entry which is preliminary data.</text>
</comment>